<dbReference type="Proteomes" id="UP000197424">
    <property type="component" value="Chromosome"/>
</dbReference>
<dbReference type="EMBL" id="CP022115">
    <property type="protein sequence ID" value="ASJ24466.1"/>
    <property type="molecule type" value="Genomic_DNA"/>
</dbReference>
<gene>
    <name evidence="1" type="ORF">LHGZ1_1635</name>
</gene>
<evidence type="ECO:0000313" key="1">
    <source>
        <dbReference type="EMBL" id="ASJ24466.1"/>
    </source>
</evidence>
<accession>A0A248LJB7</accession>
<dbReference type="AlphaFoldDB" id="A0A248LJB7"/>
<name>A0A248LJB7_9NEIS</name>
<evidence type="ECO:0000313" key="2">
    <source>
        <dbReference type="Proteomes" id="UP000197424"/>
    </source>
</evidence>
<organism evidence="1 2">
    <name type="scientific">Laribacter hongkongensis</name>
    <dbReference type="NCBI Taxonomy" id="168471"/>
    <lineage>
        <taxon>Bacteria</taxon>
        <taxon>Pseudomonadati</taxon>
        <taxon>Pseudomonadota</taxon>
        <taxon>Betaproteobacteria</taxon>
        <taxon>Neisseriales</taxon>
        <taxon>Aquaspirillaceae</taxon>
        <taxon>Laribacter</taxon>
    </lineage>
</organism>
<sequence length="46" mass="4965">MAAPDPAGKPCGLLNENRVACRSGRECGVARKPVRQALLHRPALRQ</sequence>
<protein>
    <submittedName>
        <fullName evidence="1">Uncharacterized protein</fullName>
    </submittedName>
</protein>
<reference evidence="2" key="1">
    <citation type="submission" date="2017-06" db="EMBL/GenBank/DDBJ databases">
        <title>Whole genome sequence of Laribacter hongkongensis LHGZ1.</title>
        <authorList>
            <person name="Chen D."/>
            <person name="Wu H."/>
            <person name="Chen J."/>
        </authorList>
    </citation>
    <scope>NUCLEOTIDE SEQUENCE [LARGE SCALE GENOMIC DNA]</scope>
    <source>
        <strain evidence="2">LHGZ1</strain>
    </source>
</reference>
<proteinExistence type="predicted"/>